<dbReference type="SUPFAM" id="SSF48726">
    <property type="entry name" value="Immunoglobulin"/>
    <property type="match status" value="1"/>
</dbReference>
<organism evidence="1 2">
    <name type="scientific">Steatornis caripensis</name>
    <name type="common">Oilbird</name>
    <dbReference type="NCBI Taxonomy" id="48435"/>
    <lineage>
        <taxon>Eukaryota</taxon>
        <taxon>Metazoa</taxon>
        <taxon>Chordata</taxon>
        <taxon>Craniata</taxon>
        <taxon>Vertebrata</taxon>
        <taxon>Euteleostomi</taxon>
        <taxon>Archelosauria</taxon>
        <taxon>Archosauria</taxon>
        <taxon>Dinosauria</taxon>
        <taxon>Saurischia</taxon>
        <taxon>Theropoda</taxon>
        <taxon>Coelurosauria</taxon>
        <taxon>Aves</taxon>
        <taxon>Neognathae</taxon>
        <taxon>Neoaves</taxon>
        <taxon>Strisores</taxon>
        <taxon>Caprimulgiformes</taxon>
        <taxon>Steatornithidae</taxon>
        <taxon>Steatornis</taxon>
    </lineage>
</organism>
<keyword evidence="2" id="KW-1185">Reference proteome</keyword>
<dbReference type="AlphaFoldDB" id="A0A7K6WY29"/>
<comment type="caution">
    <text evidence="1">The sequence shown here is derived from an EMBL/GenBank/DDBJ whole genome shotgun (WGS) entry which is preliminary data.</text>
</comment>
<protein>
    <submittedName>
        <fullName evidence="1">HV64D protein</fullName>
    </submittedName>
</protein>
<name>A0A7K6WY29_STECA</name>
<dbReference type="InterPro" id="IPR036179">
    <property type="entry name" value="Ig-like_dom_sf"/>
</dbReference>
<feature type="non-terminal residue" evidence="1">
    <location>
        <position position="71"/>
    </location>
</feature>
<sequence>AVELVESGGGLQRPGDSLRLLCKASGFTFSNYGMVWARQAPGKALEYVVSINNGGSTDYAPAVKGRWGAGR</sequence>
<dbReference type="Proteomes" id="UP000516988">
    <property type="component" value="Unassembled WGS sequence"/>
</dbReference>
<proteinExistence type="predicted"/>
<dbReference type="Gene3D" id="2.60.40.10">
    <property type="entry name" value="Immunoglobulins"/>
    <property type="match status" value="1"/>
</dbReference>
<evidence type="ECO:0000313" key="2">
    <source>
        <dbReference type="Proteomes" id="UP000516988"/>
    </source>
</evidence>
<evidence type="ECO:0000313" key="1">
    <source>
        <dbReference type="EMBL" id="NWX51476.1"/>
    </source>
</evidence>
<dbReference type="InterPro" id="IPR013783">
    <property type="entry name" value="Ig-like_fold"/>
</dbReference>
<feature type="non-terminal residue" evidence="1">
    <location>
        <position position="1"/>
    </location>
</feature>
<gene>
    <name evidence="1" type="primary">Ighv364d</name>
    <name evidence="1" type="ORF">STECAR_R15204</name>
</gene>
<accession>A0A7K6WY29</accession>
<dbReference type="InterPro" id="IPR050199">
    <property type="entry name" value="IgHV"/>
</dbReference>
<reference evidence="1 2" key="1">
    <citation type="submission" date="2019-09" db="EMBL/GenBank/DDBJ databases">
        <title>Bird 10,000 Genomes (B10K) Project - Family phase.</title>
        <authorList>
            <person name="Zhang G."/>
        </authorList>
    </citation>
    <scope>NUCLEOTIDE SEQUENCE [LARGE SCALE GENOMIC DNA]</scope>
    <source>
        <strain evidence="1">OUT-0004</strain>
    </source>
</reference>
<dbReference type="OrthoDB" id="8865476at2759"/>
<dbReference type="EMBL" id="VZSC01017758">
    <property type="protein sequence ID" value="NWX51476.1"/>
    <property type="molecule type" value="Genomic_DNA"/>
</dbReference>
<dbReference type="PANTHER" id="PTHR23266">
    <property type="entry name" value="IMMUNOGLOBULIN HEAVY CHAIN"/>
    <property type="match status" value="1"/>
</dbReference>